<gene>
    <name evidence="3" type="ORF">DFR85_04425</name>
</gene>
<dbReference type="InterPro" id="IPR006775">
    <property type="entry name" value="GH116_catalytic"/>
</dbReference>
<evidence type="ECO:0000313" key="3">
    <source>
        <dbReference type="EMBL" id="AWR93978.1"/>
    </source>
</evidence>
<protein>
    <recommendedName>
        <fullName evidence="5">Glycosyl-hydrolase family 116 catalytic region domain-containing protein</fullName>
    </recommendedName>
</protein>
<accession>A0A2U9ID68</accession>
<keyword evidence="4" id="KW-1185">Reference proteome</keyword>
<dbReference type="PANTHER" id="PTHR12654">
    <property type="entry name" value="BILE ACID BETA-GLUCOSIDASE-RELATED"/>
    <property type="match status" value="1"/>
</dbReference>
<dbReference type="RefSeq" id="WP_110269862.1">
    <property type="nucleotide sequence ID" value="NZ_CP029289.2"/>
</dbReference>
<dbReference type="GeneID" id="36831375"/>
<dbReference type="Pfam" id="PF04685">
    <property type="entry name" value="DUF608"/>
    <property type="match status" value="1"/>
</dbReference>
<evidence type="ECO:0000259" key="1">
    <source>
        <dbReference type="Pfam" id="PF04685"/>
    </source>
</evidence>
<dbReference type="Pfam" id="PF12215">
    <property type="entry name" value="Glyco_hydr_116N"/>
    <property type="match status" value="1"/>
</dbReference>
<sequence>MVFYTWKDDIKAGVPLGGIGTGKIEINNKGKLVNLTIFGNMGSPIEETRGFHIFILPKDAKPFFLEKNLTIYGMEKYESELTYEGRYPFMYLKGKKDKVTAELQGFSPIIPKNLRDSNLPAAGFKIKINGSKEGIVAISFPNIVGSNQIGRINEKVKGGITFKNNHLLDFDPKKGEISLLSDIKGTKVIPQYNINVKPEIALSSFVWKNRYETNEPWNYIINGKDFQEEEHEVTGFWDDPAGILILPYEENEVKFVISWYATGKWIQYPYGYNYHKNFSNSLEVGEYFLKEFDRLMKETFSIEKSIPDWLKDAIINSSYILSSSTILDDKGRFGIYEAPEVCPCVSTIAALCYEGGSLPVVMFFPEIEKEYLNYLGSKMRNDGYVPHDLGLYSLDLPIDGTTSPPKWKDTNPTFILLIYRYYKFTGDINFLKEMYSKLLKAFNWELEQDKDGDGVPETEGAGDTGFDTTPIKGIDSYTTSLYIASILAMKEIASILNDKDTQEKMKDLLEKSRKVYSSLFNGKYFIAWRNEKEEKDFLFMGQLFGEWWAEILGLEKIIEEEKISSALKYLLNINGQASEYCTPNMVKENGEIVNMGPQSYSSWPRLVFAIGWLGYKRDKKWLDVVKKEWDNLVKNGLVWNQPSRINSKNGKPEPDRYLDHYIGNASIWSFLF</sequence>
<dbReference type="Gene3D" id="1.50.10.10">
    <property type="match status" value="1"/>
</dbReference>
<dbReference type="InterPro" id="IPR012341">
    <property type="entry name" value="6hp_glycosidase-like_sf"/>
</dbReference>
<dbReference type="AlphaFoldDB" id="A0A2U9ID68"/>
<feature type="domain" description="Glycosyl-hydrolase family 116 N-terminal" evidence="2">
    <location>
        <begin position="13"/>
        <end position="294"/>
    </location>
</feature>
<organism evidence="3 4">
    <name type="scientific">Acidianus brierleyi</name>
    <dbReference type="NCBI Taxonomy" id="41673"/>
    <lineage>
        <taxon>Archaea</taxon>
        <taxon>Thermoproteota</taxon>
        <taxon>Thermoprotei</taxon>
        <taxon>Sulfolobales</taxon>
        <taxon>Sulfolobaceae</taxon>
        <taxon>Acidianus</taxon>
    </lineage>
</organism>
<dbReference type="SUPFAM" id="SSF48208">
    <property type="entry name" value="Six-hairpin glycosidases"/>
    <property type="match status" value="1"/>
</dbReference>
<dbReference type="KEGG" id="abri:DFR85_04425"/>
<proteinExistence type="predicted"/>
<evidence type="ECO:0000259" key="2">
    <source>
        <dbReference type="Pfam" id="PF12215"/>
    </source>
</evidence>
<dbReference type="PANTHER" id="PTHR12654:SF0">
    <property type="entry name" value="NON-LYSOSOMAL GLUCOSYLCERAMIDASE"/>
    <property type="match status" value="1"/>
</dbReference>
<dbReference type="OrthoDB" id="43766at2157"/>
<dbReference type="InterPro" id="IPR024462">
    <property type="entry name" value="GH116_N"/>
</dbReference>
<name>A0A2U9ID68_9CREN</name>
<feature type="domain" description="Glycosyl-hydrolase family 116 catalytic region" evidence="1">
    <location>
        <begin position="331"/>
        <end position="670"/>
    </location>
</feature>
<dbReference type="GO" id="GO:0005975">
    <property type="term" value="P:carbohydrate metabolic process"/>
    <property type="evidence" value="ECO:0007669"/>
    <property type="project" value="InterPro"/>
</dbReference>
<dbReference type="InterPro" id="IPR008928">
    <property type="entry name" value="6-hairpin_glycosidase_sf"/>
</dbReference>
<dbReference type="Proteomes" id="UP000248044">
    <property type="component" value="Chromosome"/>
</dbReference>
<dbReference type="InterPro" id="IPR052566">
    <property type="entry name" value="Non-lysos_glucosylceramidase"/>
</dbReference>
<evidence type="ECO:0008006" key="5">
    <source>
        <dbReference type="Google" id="ProtNLM"/>
    </source>
</evidence>
<dbReference type="EMBL" id="CP029289">
    <property type="protein sequence ID" value="AWR93978.1"/>
    <property type="molecule type" value="Genomic_DNA"/>
</dbReference>
<dbReference type="GO" id="GO:0008422">
    <property type="term" value="F:beta-glucosidase activity"/>
    <property type="evidence" value="ECO:0007669"/>
    <property type="project" value="TreeGrafter"/>
</dbReference>
<evidence type="ECO:0000313" key="4">
    <source>
        <dbReference type="Proteomes" id="UP000248044"/>
    </source>
</evidence>
<reference evidence="3 4" key="1">
    <citation type="submission" date="2018-05" db="EMBL/GenBank/DDBJ databases">
        <title>Complete Genome Sequences of Extremely Thermoacidophilic, Metal-Mobilizing Type-Strain Members of the Archaeal Family Sulfolobaceae: Acidianus brierleyi DSM-1651T, Acidianus sulfidivorans DSM-18786T, Metallosphaera hakonensis DSM-7519T, and Metallosphaera prunae DSM-10039T.</title>
        <authorList>
            <person name="Counts J.A."/>
            <person name="Kelly R.M."/>
        </authorList>
    </citation>
    <scope>NUCLEOTIDE SEQUENCE [LARGE SCALE GENOMIC DNA]</scope>
    <source>
        <strain evidence="3 4">DSM 1651</strain>
    </source>
</reference>